<reference evidence="8 9" key="1">
    <citation type="journal article" date="2016" name="Mol. Biol. Evol.">
        <title>Comparative Genomics of Early-Diverging Mushroom-Forming Fungi Provides Insights into the Origins of Lignocellulose Decay Capabilities.</title>
        <authorList>
            <person name="Nagy L.G."/>
            <person name="Riley R."/>
            <person name="Tritt A."/>
            <person name="Adam C."/>
            <person name="Daum C."/>
            <person name="Floudas D."/>
            <person name="Sun H."/>
            <person name="Yadav J.S."/>
            <person name="Pangilinan J."/>
            <person name="Larsson K.H."/>
            <person name="Matsuura K."/>
            <person name="Barry K."/>
            <person name="Labutti K."/>
            <person name="Kuo R."/>
            <person name="Ohm R.A."/>
            <person name="Bhattacharya S.S."/>
            <person name="Shirouzu T."/>
            <person name="Yoshinaga Y."/>
            <person name="Martin F.M."/>
            <person name="Grigoriev I.V."/>
            <person name="Hibbett D.S."/>
        </authorList>
    </citation>
    <scope>NUCLEOTIDE SEQUENCE [LARGE SCALE GENOMIC DNA]</scope>
    <source>
        <strain evidence="8 9">HHB12029</strain>
    </source>
</reference>
<dbReference type="Pfam" id="PF07690">
    <property type="entry name" value="MFS_1"/>
    <property type="match status" value="1"/>
</dbReference>
<dbReference type="PANTHER" id="PTHR23502">
    <property type="entry name" value="MAJOR FACILITATOR SUPERFAMILY"/>
    <property type="match status" value="1"/>
</dbReference>
<proteinExistence type="predicted"/>
<feature type="domain" description="Major facilitator superfamily (MFS) profile" evidence="7">
    <location>
        <begin position="56"/>
        <end position="483"/>
    </location>
</feature>
<keyword evidence="2 6" id="KW-0812">Transmembrane</keyword>
<feature type="transmembrane region" description="Helical" evidence="6">
    <location>
        <begin position="57"/>
        <end position="77"/>
    </location>
</feature>
<keyword evidence="9" id="KW-1185">Reference proteome</keyword>
<feature type="transmembrane region" description="Helical" evidence="6">
    <location>
        <begin position="121"/>
        <end position="141"/>
    </location>
</feature>
<evidence type="ECO:0000256" key="3">
    <source>
        <dbReference type="ARBA" id="ARBA00022989"/>
    </source>
</evidence>
<feature type="transmembrane region" description="Helical" evidence="6">
    <location>
        <begin position="147"/>
        <end position="165"/>
    </location>
</feature>
<dbReference type="AlphaFoldDB" id="A0A165F0X6"/>
<feature type="compositionally biased region" description="Basic and acidic residues" evidence="5">
    <location>
        <begin position="1"/>
        <end position="10"/>
    </location>
</feature>
<dbReference type="FunFam" id="1.20.1250.20:FF:000082">
    <property type="entry name" value="MFS multidrug transporter, putative"/>
    <property type="match status" value="1"/>
</dbReference>
<comment type="subcellular location">
    <subcellularLocation>
        <location evidence="1">Membrane</location>
        <topology evidence="1">Multi-pass membrane protein</topology>
    </subcellularLocation>
</comment>
<dbReference type="SUPFAM" id="SSF103473">
    <property type="entry name" value="MFS general substrate transporter"/>
    <property type="match status" value="1"/>
</dbReference>
<feature type="transmembrane region" description="Helical" evidence="6">
    <location>
        <begin position="210"/>
        <end position="231"/>
    </location>
</feature>
<feature type="transmembrane region" description="Helical" evidence="6">
    <location>
        <begin position="288"/>
        <end position="312"/>
    </location>
</feature>
<dbReference type="CDD" id="cd17323">
    <property type="entry name" value="MFS_Tpo1_MDR_like"/>
    <property type="match status" value="1"/>
</dbReference>
<feature type="transmembrane region" description="Helical" evidence="6">
    <location>
        <begin position="324"/>
        <end position="345"/>
    </location>
</feature>
<gene>
    <name evidence="8" type="ORF">EXIGLDRAFT_722978</name>
</gene>
<organism evidence="8 9">
    <name type="scientific">Exidia glandulosa HHB12029</name>
    <dbReference type="NCBI Taxonomy" id="1314781"/>
    <lineage>
        <taxon>Eukaryota</taxon>
        <taxon>Fungi</taxon>
        <taxon>Dikarya</taxon>
        <taxon>Basidiomycota</taxon>
        <taxon>Agaricomycotina</taxon>
        <taxon>Agaricomycetes</taxon>
        <taxon>Auriculariales</taxon>
        <taxon>Exidiaceae</taxon>
        <taxon>Exidia</taxon>
    </lineage>
</organism>
<evidence type="ECO:0000313" key="8">
    <source>
        <dbReference type="EMBL" id="KZV88124.1"/>
    </source>
</evidence>
<evidence type="ECO:0000256" key="4">
    <source>
        <dbReference type="ARBA" id="ARBA00023136"/>
    </source>
</evidence>
<dbReference type="Proteomes" id="UP000077266">
    <property type="component" value="Unassembled WGS sequence"/>
</dbReference>
<dbReference type="InterPro" id="IPR036259">
    <property type="entry name" value="MFS_trans_sf"/>
</dbReference>
<protein>
    <submittedName>
        <fullName evidence="8">MFS general substrate transporter</fullName>
    </submittedName>
</protein>
<feature type="transmembrane region" description="Helical" evidence="6">
    <location>
        <begin position="89"/>
        <end position="109"/>
    </location>
</feature>
<dbReference type="PANTHER" id="PTHR23502:SF7">
    <property type="entry name" value="DRUG_PROTON ANTIPORTER YHK8-RELATED"/>
    <property type="match status" value="1"/>
</dbReference>
<dbReference type="OrthoDB" id="3561359at2759"/>
<dbReference type="PROSITE" id="PS50850">
    <property type="entry name" value="MFS"/>
    <property type="match status" value="1"/>
</dbReference>
<feature type="transmembrane region" description="Helical" evidence="6">
    <location>
        <begin position="457"/>
        <end position="478"/>
    </location>
</feature>
<accession>A0A165F0X6</accession>
<evidence type="ECO:0000256" key="2">
    <source>
        <dbReference type="ARBA" id="ARBA00022692"/>
    </source>
</evidence>
<evidence type="ECO:0000256" key="5">
    <source>
        <dbReference type="SAM" id="MobiDB-lite"/>
    </source>
</evidence>
<dbReference type="STRING" id="1314781.A0A165F0X6"/>
<dbReference type="Gene3D" id="1.20.1250.20">
    <property type="entry name" value="MFS general substrate transporter like domains"/>
    <property type="match status" value="1"/>
</dbReference>
<evidence type="ECO:0000256" key="1">
    <source>
        <dbReference type="ARBA" id="ARBA00004141"/>
    </source>
</evidence>
<name>A0A165F0X6_EXIGL</name>
<feature type="transmembrane region" description="Helical" evidence="6">
    <location>
        <begin position="365"/>
        <end position="384"/>
    </location>
</feature>
<sequence length="494" mass="53902">MASSSSKEKNAQQSNLDLEGVTPVDSHAPSVKEDDEVALDELENPKSWSSARKWTQILVICSASACATCFSSVAGFTEVGLEARFGVSHTVAILSISLFVAGLGIGPLLLGPLSEFFGRSIIYQVSYALFVALNFGVAFAPDIATHLVFRFISGFAGSAFLSVAGGSVADLFDDAHVALPMAVYTLSPFLGPVLGPAISGFINQNLYWRWTYYVMLMWGGVELVLLILLVPESYAPVLVKRKAVRLRKETGDDRYYAPLERSNKTLFGSIKASCIIPFQILLHERMALLLDLWSSLVLGVLYLTFQAFPIIFGQVHHFNVQMTGLSFLGIGIGMIISLLSQPYWIALHRRKVAEYNGHPPPEVRLYIGMAGAIMFPVGLFWIAFTTYKSVHWSVPMVASILFGTGTVYIFTTVFTFLVTAYRPYAASAMAGNSFLRSAFAAAFPLFAGPMYNKLGTVGATALLAGLSTVMSPLPFIFFKIGPRLRARSNFAHQD</sequence>
<keyword evidence="4 6" id="KW-0472">Membrane</keyword>
<feature type="transmembrane region" description="Helical" evidence="6">
    <location>
        <begin position="177"/>
        <end position="198"/>
    </location>
</feature>
<dbReference type="GO" id="GO:0022857">
    <property type="term" value="F:transmembrane transporter activity"/>
    <property type="evidence" value="ECO:0007669"/>
    <property type="project" value="InterPro"/>
</dbReference>
<evidence type="ECO:0000256" key="6">
    <source>
        <dbReference type="SAM" id="Phobius"/>
    </source>
</evidence>
<evidence type="ECO:0000313" key="9">
    <source>
        <dbReference type="Proteomes" id="UP000077266"/>
    </source>
</evidence>
<dbReference type="InterPro" id="IPR020846">
    <property type="entry name" value="MFS_dom"/>
</dbReference>
<keyword evidence="3 6" id="KW-1133">Transmembrane helix</keyword>
<dbReference type="EMBL" id="KV426107">
    <property type="protein sequence ID" value="KZV88124.1"/>
    <property type="molecule type" value="Genomic_DNA"/>
</dbReference>
<dbReference type="GO" id="GO:0005886">
    <property type="term" value="C:plasma membrane"/>
    <property type="evidence" value="ECO:0007669"/>
    <property type="project" value="TreeGrafter"/>
</dbReference>
<feature type="transmembrane region" description="Helical" evidence="6">
    <location>
        <begin position="396"/>
        <end position="421"/>
    </location>
</feature>
<feature type="region of interest" description="Disordered" evidence="5">
    <location>
        <begin position="1"/>
        <end position="36"/>
    </location>
</feature>
<dbReference type="InParanoid" id="A0A165F0X6"/>
<evidence type="ECO:0000259" key="7">
    <source>
        <dbReference type="PROSITE" id="PS50850"/>
    </source>
</evidence>
<dbReference type="InterPro" id="IPR011701">
    <property type="entry name" value="MFS"/>
</dbReference>